<comment type="caution">
    <text evidence="1">The sequence shown here is derived from an EMBL/GenBank/DDBJ whole genome shotgun (WGS) entry which is preliminary data.</text>
</comment>
<dbReference type="Proteomes" id="UP001055879">
    <property type="component" value="Linkage Group LG01"/>
</dbReference>
<evidence type="ECO:0000313" key="2">
    <source>
        <dbReference type="Proteomes" id="UP001055879"/>
    </source>
</evidence>
<proteinExistence type="predicted"/>
<gene>
    <name evidence="1" type="ORF">L6452_03362</name>
</gene>
<accession>A0ACB9FN80</accession>
<reference evidence="2" key="1">
    <citation type="journal article" date="2022" name="Mol. Ecol. Resour.">
        <title>The genomes of chicory, endive, great burdock and yacon provide insights into Asteraceae palaeo-polyploidization history and plant inulin production.</title>
        <authorList>
            <person name="Fan W."/>
            <person name="Wang S."/>
            <person name="Wang H."/>
            <person name="Wang A."/>
            <person name="Jiang F."/>
            <person name="Liu H."/>
            <person name="Zhao H."/>
            <person name="Xu D."/>
            <person name="Zhang Y."/>
        </authorList>
    </citation>
    <scope>NUCLEOTIDE SEQUENCE [LARGE SCALE GENOMIC DNA]</scope>
    <source>
        <strain evidence="2">cv. Niubang</strain>
    </source>
</reference>
<dbReference type="EMBL" id="CM042047">
    <property type="protein sequence ID" value="KAI3772181.1"/>
    <property type="molecule type" value="Genomic_DNA"/>
</dbReference>
<organism evidence="1 2">
    <name type="scientific">Arctium lappa</name>
    <name type="common">Greater burdock</name>
    <name type="synonym">Lappa major</name>
    <dbReference type="NCBI Taxonomy" id="4217"/>
    <lineage>
        <taxon>Eukaryota</taxon>
        <taxon>Viridiplantae</taxon>
        <taxon>Streptophyta</taxon>
        <taxon>Embryophyta</taxon>
        <taxon>Tracheophyta</taxon>
        <taxon>Spermatophyta</taxon>
        <taxon>Magnoliopsida</taxon>
        <taxon>eudicotyledons</taxon>
        <taxon>Gunneridae</taxon>
        <taxon>Pentapetalae</taxon>
        <taxon>asterids</taxon>
        <taxon>campanulids</taxon>
        <taxon>Asterales</taxon>
        <taxon>Asteraceae</taxon>
        <taxon>Carduoideae</taxon>
        <taxon>Cardueae</taxon>
        <taxon>Arctiinae</taxon>
        <taxon>Arctium</taxon>
    </lineage>
</organism>
<protein>
    <submittedName>
        <fullName evidence="1">Uncharacterized protein</fullName>
    </submittedName>
</protein>
<name>A0ACB9FN80_ARCLA</name>
<reference evidence="1 2" key="2">
    <citation type="journal article" date="2022" name="Mol. Ecol. Resour.">
        <title>The genomes of chicory, endive, great burdock and yacon provide insights into Asteraceae paleo-polyploidization history and plant inulin production.</title>
        <authorList>
            <person name="Fan W."/>
            <person name="Wang S."/>
            <person name="Wang H."/>
            <person name="Wang A."/>
            <person name="Jiang F."/>
            <person name="Liu H."/>
            <person name="Zhao H."/>
            <person name="Xu D."/>
            <person name="Zhang Y."/>
        </authorList>
    </citation>
    <scope>NUCLEOTIDE SEQUENCE [LARGE SCALE GENOMIC DNA]</scope>
    <source>
        <strain evidence="2">cv. Niubang</strain>
    </source>
</reference>
<keyword evidence="2" id="KW-1185">Reference proteome</keyword>
<sequence length="89" mass="9752">MSPSSRAQAIARGQREMVENMPETSSNHIASTKFSSKPEVLDKSSKNDGGGDDRRDGWWKKFTGSSDSESIRVTSSSNGENTDTQNRVI</sequence>
<evidence type="ECO:0000313" key="1">
    <source>
        <dbReference type="EMBL" id="KAI3772181.1"/>
    </source>
</evidence>